<proteinExistence type="predicted"/>
<evidence type="ECO:0000313" key="4">
    <source>
        <dbReference type="Proteomes" id="UP001596542"/>
    </source>
</evidence>
<accession>A0ABW2I974</accession>
<keyword evidence="4" id="KW-1185">Reference proteome</keyword>
<feature type="transmembrane region" description="Helical" evidence="2">
    <location>
        <begin position="45"/>
        <end position="64"/>
    </location>
</feature>
<evidence type="ECO:0000256" key="2">
    <source>
        <dbReference type="SAM" id="Phobius"/>
    </source>
</evidence>
<evidence type="ECO:0000313" key="3">
    <source>
        <dbReference type="EMBL" id="MFC7287491.1"/>
    </source>
</evidence>
<feature type="coiled-coil region" evidence="1">
    <location>
        <begin position="72"/>
        <end position="99"/>
    </location>
</feature>
<dbReference type="Proteomes" id="UP001596542">
    <property type="component" value="Unassembled WGS sequence"/>
</dbReference>
<comment type="caution">
    <text evidence="3">The sequence shown here is derived from an EMBL/GenBank/DDBJ whole genome shotgun (WGS) entry which is preliminary data.</text>
</comment>
<keyword evidence="1" id="KW-0175">Coiled coil</keyword>
<keyword evidence="2" id="KW-1133">Transmembrane helix</keyword>
<keyword evidence="2" id="KW-0812">Transmembrane</keyword>
<dbReference type="InterPro" id="IPR007251">
    <property type="entry name" value="Iron_permease_Fet4"/>
</dbReference>
<keyword evidence="2" id="KW-0472">Membrane</keyword>
<sequence length="133" mass="15021">MSELFRRFSINCSNGVGSYWAFLLALLVVLAWVISGPLFDYSDTWQLIINTATSITTFLMVFLIQSSQNREAKATQLKLDELIRALDGARTKMVNIENLCDEDLQRLRNEFEKIGHTTGMEGMPPEDSKGNKA</sequence>
<dbReference type="Pfam" id="PF04120">
    <property type="entry name" value="Iron_permease"/>
    <property type="match status" value="1"/>
</dbReference>
<gene>
    <name evidence="3" type="ORF">ACFQPC_05510</name>
</gene>
<dbReference type="EMBL" id="JBHTBU010000001">
    <property type="protein sequence ID" value="MFC7287491.1"/>
    <property type="molecule type" value="Genomic_DNA"/>
</dbReference>
<feature type="transmembrane region" description="Helical" evidence="2">
    <location>
        <begin position="20"/>
        <end position="39"/>
    </location>
</feature>
<organism evidence="3 4">
    <name type="scientific">Herminiimonas glaciei</name>
    <dbReference type="NCBI Taxonomy" id="523788"/>
    <lineage>
        <taxon>Bacteria</taxon>
        <taxon>Pseudomonadati</taxon>
        <taxon>Pseudomonadota</taxon>
        <taxon>Betaproteobacteria</taxon>
        <taxon>Burkholderiales</taxon>
        <taxon>Oxalobacteraceae</taxon>
        <taxon>Herminiimonas</taxon>
    </lineage>
</organism>
<name>A0ABW2I974_9BURK</name>
<dbReference type="RefSeq" id="WP_382270640.1">
    <property type="nucleotide sequence ID" value="NZ_JBHTBU010000001.1"/>
</dbReference>
<reference evidence="4" key="1">
    <citation type="journal article" date="2019" name="Int. J. Syst. Evol. Microbiol.">
        <title>The Global Catalogue of Microorganisms (GCM) 10K type strain sequencing project: providing services to taxonomists for standard genome sequencing and annotation.</title>
        <authorList>
            <consortium name="The Broad Institute Genomics Platform"/>
            <consortium name="The Broad Institute Genome Sequencing Center for Infectious Disease"/>
            <person name="Wu L."/>
            <person name="Ma J."/>
        </authorList>
    </citation>
    <scope>NUCLEOTIDE SEQUENCE [LARGE SCALE GENOMIC DNA]</scope>
    <source>
        <strain evidence="4">KACC 12508</strain>
    </source>
</reference>
<evidence type="ECO:0000256" key="1">
    <source>
        <dbReference type="SAM" id="Coils"/>
    </source>
</evidence>
<protein>
    <submittedName>
        <fullName evidence="3">Low affinity iron permease family protein</fullName>
    </submittedName>
</protein>